<evidence type="ECO:0000313" key="2">
    <source>
        <dbReference type="EMBL" id="SBW08997.1"/>
    </source>
</evidence>
<reference evidence="2" key="1">
    <citation type="submission" date="2016-04" db="EMBL/GenBank/DDBJ databases">
        <authorList>
            <person name="Evans L.H."/>
            <person name="Alamgir A."/>
            <person name="Owens N."/>
            <person name="Weber N.D."/>
            <person name="Virtaneva K."/>
            <person name="Barbian K."/>
            <person name="Babar A."/>
            <person name="Rosenke K."/>
        </authorList>
    </citation>
    <scope>NUCLEOTIDE SEQUENCE</scope>
    <source>
        <strain evidence="2">92-2</strain>
    </source>
</reference>
<protein>
    <recommendedName>
        <fullName evidence="1">Glycosyltransferase 2-like domain-containing protein</fullName>
    </recommendedName>
</protein>
<dbReference type="RefSeq" id="WP_227118898.1">
    <property type="nucleotide sequence ID" value="NZ_LT598928.1"/>
</dbReference>
<name>A0A212KBJ2_9BACT</name>
<dbReference type="Gene3D" id="3.90.550.10">
    <property type="entry name" value="Spore Coat Polysaccharide Biosynthesis Protein SpsA, Chain A"/>
    <property type="match status" value="1"/>
</dbReference>
<dbReference type="InterPro" id="IPR001173">
    <property type="entry name" value="Glyco_trans_2-like"/>
</dbReference>
<dbReference type="Pfam" id="PF00535">
    <property type="entry name" value="Glycos_transf_2"/>
    <property type="match status" value="1"/>
</dbReference>
<evidence type="ECO:0000259" key="1">
    <source>
        <dbReference type="Pfam" id="PF00535"/>
    </source>
</evidence>
<feature type="domain" description="Glycosyltransferase 2-like" evidence="1">
    <location>
        <begin position="10"/>
        <end position="121"/>
    </location>
</feature>
<dbReference type="SUPFAM" id="SSF53448">
    <property type="entry name" value="Nucleotide-diphospho-sugar transferases"/>
    <property type="match status" value="1"/>
</dbReference>
<sequence length="319" mass="35232">MAIIMQHIYIVTPCYNAAATLGRTLESIIAQQGIVLRYHVQDAASTDGSQDILASFATRIADDPGRYSHIEFSWSSEPDAGLYDGISRAFSALSIPQDALMGWLNADDTLCDGALALVCAAAADLTQCDWFGGVPRVIGEAGEVLAQGRIDFAYPQQLIAAGACDGLHWRNLQQEGTFWRKRLWDKAGGIDARFRLAGDWDLWRRMAQHSAYLQLPCTLAAFHKREGQLSEGNAYLDELDSVLPRTNRRKALLRFLATLKETRVNVPQQMGGHWGLSLSSVSLGWKDHLAMLLASVGCYGLFQLCCHLNTCIKKIRCAR</sequence>
<proteinExistence type="predicted"/>
<gene>
    <name evidence="2" type="ORF">KM92DES2_12599</name>
</gene>
<dbReference type="EMBL" id="FLUP01000001">
    <property type="protein sequence ID" value="SBW08997.1"/>
    <property type="molecule type" value="Genomic_DNA"/>
</dbReference>
<dbReference type="InterPro" id="IPR029044">
    <property type="entry name" value="Nucleotide-diphossugar_trans"/>
</dbReference>
<accession>A0A212KBJ2</accession>
<organism evidence="2">
    <name type="scientific">uncultured Desulfovibrio sp</name>
    <dbReference type="NCBI Taxonomy" id="167968"/>
    <lineage>
        <taxon>Bacteria</taxon>
        <taxon>Pseudomonadati</taxon>
        <taxon>Thermodesulfobacteriota</taxon>
        <taxon>Desulfovibrionia</taxon>
        <taxon>Desulfovibrionales</taxon>
        <taxon>Desulfovibrionaceae</taxon>
        <taxon>Desulfovibrio</taxon>
        <taxon>environmental samples</taxon>
    </lineage>
</organism>
<dbReference type="AlphaFoldDB" id="A0A212KBJ2"/>